<evidence type="ECO:0000256" key="1">
    <source>
        <dbReference type="SAM" id="MobiDB-lite"/>
    </source>
</evidence>
<evidence type="ECO:0000313" key="2">
    <source>
        <dbReference type="EMBL" id="VDI72008.1"/>
    </source>
</evidence>
<dbReference type="Proteomes" id="UP000596742">
    <property type="component" value="Unassembled WGS sequence"/>
</dbReference>
<keyword evidence="3" id="KW-1185">Reference proteome</keyword>
<evidence type="ECO:0000313" key="3">
    <source>
        <dbReference type="Proteomes" id="UP000596742"/>
    </source>
</evidence>
<sequence length="150" mass="16545">MVRPSVEGPLFCHYDTKSLTRDQFTSVLKQSLAVLGYKGSNNKLHPFKIGMATSLLIGGYADDDIKTMPPKRQSSYGVAGAIKKMKSAAQRKKTSTAIPSGPSIPPNNATLISPDVMEELTNRVTERVASRMERRMEEIFDKIASKNSIR</sequence>
<name>A0A8B6H042_MYTGA</name>
<dbReference type="OrthoDB" id="6120376at2759"/>
<dbReference type="EMBL" id="UYJE01009282">
    <property type="protein sequence ID" value="VDI72008.1"/>
    <property type="molecule type" value="Genomic_DNA"/>
</dbReference>
<protein>
    <submittedName>
        <fullName evidence="2">Uncharacterized protein</fullName>
    </submittedName>
</protein>
<accession>A0A8B6H042</accession>
<proteinExistence type="predicted"/>
<feature type="region of interest" description="Disordered" evidence="1">
    <location>
        <begin position="89"/>
        <end position="115"/>
    </location>
</feature>
<dbReference type="AlphaFoldDB" id="A0A8B6H042"/>
<comment type="caution">
    <text evidence="2">The sequence shown here is derived from an EMBL/GenBank/DDBJ whole genome shotgun (WGS) entry which is preliminary data.</text>
</comment>
<organism evidence="2 3">
    <name type="scientific">Mytilus galloprovincialis</name>
    <name type="common">Mediterranean mussel</name>
    <dbReference type="NCBI Taxonomy" id="29158"/>
    <lineage>
        <taxon>Eukaryota</taxon>
        <taxon>Metazoa</taxon>
        <taxon>Spiralia</taxon>
        <taxon>Lophotrochozoa</taxon>
        <taxon>Mollusca</taxon>
        <taxon>Bivalvia</taxon>
        <taxon>Autobranchia</taxon>
        <taxon>Pteriomorphia</taxon>
        <taxon>Mytilida</taxon>
        <taxon>Mytiloidea</taxon>
        <taxon>Mytilidae</taxon>
        <taxon>Mytilinae</taxon>
        <taxon>Mytilus</taxon>
    </lineage>
</organism>
<gene>
    <name evidence="2" type="ORF">MGAL_10B093849</name>
</gene>
<reference evidence="2" key="1">
    <citation type="submission" date="2018-11" db="EMBL/GenBank/DDBJ databases">
        <authorList>
            <person name="Alioto T."/>
            <person name="Alioto T."/>
        </authorList>
    </citation>
    <scope>NUCLEOTIDE SEQUENCE</scope>
</reference>